<dbReference type="InterPro" id="IPR006139">
    <property type="entry name" value="D-isomer_2_OHA_DH_cat_dom"/>
</dbReference>
<dbReference type="SUPFAM" id="SSF51735">
    <property type="entry name" value="NAD(P)-binding Rossmann-fold domains"/>
    <property type="match status" value="1"/>
</dbReference>
<dbReference type="Pfam" id="PF02826">
    <property type="entry name" value="2-Hacid_dh_C"/>
    <property type="match status" value="1"/>
</dbReference>
<dbReference type="AlphaFoldDB" id="A0A1Q2D4F4"/>
<evidence type="ECO:0000256" key="1">
    <source>
        <dbReference type="ARBA" id="ARBA00005854"/>
    </source>
</evidence>
<protein>
    <submittedName>
        <fullName evidence="7">Lactate dehydrogenase</fullName>
    </submittedName>
</protein>
<keyword evidence="3" id="KW-0520">NAD</keyword>
<dbReference type="InterPro" id="IPR029753">
    <property type="entry name" value="D-isomer_DH_CS"/>
</dbReference>
<name>A0A1Q2D4F4_9ENTE</name>
<dbReference type="InterPro" id="IPR006140">
    <property type="entry name" value="D-isomer_DH_NAD-bd"/>
</dbReference>
<evidence type="ECO:0000259" key="6">
    <source>
        <dbReference type="Pfam" id="PF02826"/>
    </source>
</evidence>
<dbReference type="Proteomes" id="UP000188246">
    <property type="component" value="Chromosome"/>
</dbReference>
<dbReference type="KEGG" id="vpi:BW732_02775"/>
<proteinExistence type="inferred from homology"/>
<dbReference type="Pfam" id="PF00389">
    <property type="entry name" value="2-Hacid_dh"/>
    <property type="match status" value="1"/>
</dbReference>
<dbReference type="Gene3D" id="3.40.50.720">
    <property type="entry name" value="NAD(P)-binding Rossmann-like Domain"/>
    <property type="match status" value="2"/>
</dbReference>
<evidence type="ECO:0000256" key="3">
    <source>
        <dbReference type="ARBA" id="ARBA00023027"/>
    </source>
</evidence>
<dbReference type="NCBIfam" id="NF006374">
    <property type="entry name" value="PRK08605.1"/>
    <property type="match status" value="1"/>
</dbReference>
<dbReference type="GO" id="GO:0008720">
    <property type="term" value="F:D-lactate dehydrogenase (NAD+) activity"/>
    <property type="evidence" value="ECO:0007669"/>
    <property type="project" value="TreeGrafter"/>
</dbReference>
<dbReference type="RefSeq" id="WP_228414962.1">
    <property type="nucleotide sequence ID" value="NZ_CP019609.1"/>
</dbReference>
<organism evidence="7 8">
    <name type="scientific">Vagococcus penaei</name>
    <dbReference type="NCBI Taxonomy" id="633807"/>
    <lineage>
        <taxon>Bacteria</taxon>
        <taxon>Bacillati</taxon>
        <taxon>Bacillota</taxon>
        <taxon>Bacilli</taxon>
        <taxon>Lactobacillales</taxon>
        <taxon>Enterococcaceae</taxon>
        <taxon>Vagococcus</taxon>
    </lineage>
</organism>
<feature type="domain" description="D-isomer specific 2-hydroxyacid dehydrogenase catalytic" evidence="5">
    <location>
        <begin position="7"/>
        <end position="331"/>
    </location>
</feature>
<evidence type="ECO:0000259" key="5">
    <source>
        <dbReference type="Pfam" id="PF00389"/>
    </source>
</evidence>
<evidence type="ECO:0000313" key="7">
    <source>
        <dbReference type="EMBL" id="AQP53262.1"/>
    </source>
</evidence>
<reference evidence="7 8" key="1">
    <citation type="journal article" date="2010" name="Int. J. Syst. Evol. Microbiol.">
        <title>Vagococcus penaei sp. nov., isolated from spoilage microbiota of cooked shrimp (Penaeus vannamei).</title>
        <authorList>
            <person name="Jaffres E."/>
            <person name="Prevost H."/>
            <person name="Rossero A."/>
            <person name="Joffraud J.J."/>
            <person name="Dousset X."/>
        </authorList>
    </citation>
    <scope>NUCLEOTIDE SEQUENCE [LARGE SCALE GENOMIC DNA]</scope>
    <source>
        <strain evidence="7 8">CD276</strain>
    </source>
</reference>
<dbReference type="InterPro" id="IPR036291">
    <property type="entry name" value="NAD(P)-bd_dom_sf"/>
</dbReference>
<dbReference type="EMBL" id="CP019609">
    <property type="protein sequence ID" value="AQP53262.1"/>
    <property type="molecule type" value="Genomic_DNA"/>
</dbReference>
<dbReference type="PANTHER" id="PTHR43026">
    <property type="entry name" value="2-HYDROXYACID DEHYDROGENASE HOMOLOG 1-RELATED"/>
    <property type="match status" value="1"/>
</dbReference>
<dbReference type="PROSITE" id="PS00671">
    <property type="entry name" value="D_2_HYDROXYACID_DH_3"/>
    <property type="match status" value="1"/>
</dbReference>
<dbReference type="GO" id="GO:0051287">
    <property type="term" value="F:NAD binding"/>
    <property type="evidence" value="ECO:0007669"/>
    <property type="project" value="InterPro"/>
</dbReference>
<dbReference type="STRING" id="633807.BW732_02775"/>
<dbReference type="PROSITE" id="PS00065">
    <property type="entry name" value="D_2_HYDROXYACID_DH_1"/>
    <property type="match status" value="1"/>
</dbReference>
<dbReference type="InterPro" id="IPR058205">
    <property type="entry name" value="D-LDH-like"/>
</dbReference>
<dbReference type="CDD" id="cd12186">
    <property type="entry name" value="LDH"/>
    <property type="match status" value="1"/>
</dbReference>
<comment type="similarity">
    <text evidence="1 4">Belongs to the D-isomer specific 2-hydroxyacid dehydrogenase family.</text>
</comment>
<dbReference type="SUPFAM" id="SSF52283">
    <property type="entry name" value="Formate/glycerate dehydrogenase catalytic domain-like"/>
    <property type="match status" value="1"/>
</dbReference>
<feature type="domain" description="D-isomer specific 2-hydroxyacid dehydrogenase NAD-binding" evidence="6">
    <location>
        <begin position="112"/>
        <end position="299"/>
    </location>
</feature>
<gene>
    <name evidence="7" type="ORF">BW732_02775</name>
</gene>
<dbReference type="PANTHER" id="PTHR43026:SF1">
    <property type="entry name" value="2-HYDROXYACID DEHYDROGENASE HOMOLOG 1-RELATED"/>
    <property type="match status" value="1"/>
</dbReference>
<keyword evidence="2 4" id="KW-0560">Oxidoreductase</keyword>
<sequence length="332" mass="37070">MTKILMMGAREDERRFAEKWAKDHNVTIEVSTDILSDDTYHLLNGYDGLSLQQTMGIPAEMYEKLSQDGFRQIAQRSAGVDMYDLKEAKKHGISITNVPAYSPNAIAEFTVASALNCLRHMQAIQKRVKNHNFSWDKSILAREVRSLTIGVMGTGRIGQITAQLFAAFGAKVIGYDVYQNPNAENYLTYIDSFDEFLAQSDLLTIHMPLTDDNYHQFNTETFNKMKPGAILLNPARGAIIDTKDLIAALDSGQISCCALDTYENEMPYVTKDWSGKTLNDPILEELINREDVLYTPHIAFYTETAVENLVFGGLDACLSILTNGTADTIVNP</sequence>
<accession>A0A1Q2D4F4</accession>
<dbReference type="InterPro" id="IPR029752">
    <property type="entry name" value="D-isomer_DH_CS1"/>
</dbReference>
<evidence type="ECO:0000256" key="2">
    <source>
        <dbReference type="ARBA" id="ARBA00023002"/>
    </source>
</evidence>
<evidence type="ECO:0000313" key="8">
    <source>
        <dbReference type="Proteomes" id="UP000188246"/>
    </source>
</evidence>
<keyword evidence="8" id="KW-1185">Reference proteome</keyword>
<evidence type="ECO:0000256" key="4">
    <source>
        <dbReference type="RuleBase" id="RU003719"/>
    </source>
</evidence>